<comment type="caution">
    <text evidence="1">The sequence shown here is derived from an EMBL/GenBank/DDBJ whole genome shotgun (WGS) entry which is preliminary data.</text>
</comment>
<dbReference type="GO" id="GO:0004392">
    <property type="term" value="F:heme oxygenase (decyclizing) activity"/>
    <property type="evidence" value="ECO:0007669"/>
    <property type="project" value="InterPro"/>
</dbReference>
<protein>
    <submittedName>
        <fullName evidence="1">Biliverdin-producing heme oxygenase</fullName>
    </submittedName>
</protein>
<dbReference type="Proteomes" id="UP000664034">
    <property type="component" value="Unassembled WGS sequence"/>
</dbReference>
<dbReference type="CDD" id="cd19166">
    <property type="entry name" value="HemeO-bac"/>
    <property type="match status" value="1"/>
</dbReference>
<sequence length="192" mass="21342">MIATDIGIMPRLKQETASHHSYTEQLLYTDKLMAATLSLAEYTQLLQVQAVFHSSLEQAIEKQASFFTGFDWQTRQKTGWLLADLQQLNQPRSIPDSTLFANWTGYQLLGALYVAEGSMLGGRFIAKALARTPALLHAPTRFYTGYGDQTGPYWKAFGAYLTTRATNHEDAVVQGAVQAFNSFSKISEAYSA</sequence>
<proteinExistence type="predicted"/>
<dbReference type="InterPro" id="IPR016053">
    <property type="entry name" value="Haem_Oase-like"/>
</dbReference>
<evidence type="ECO:0000313" key="1">
    <source>
        <dbReference type="EMBL" id="MBO0936270.1"/>
    </source>
</evidence>
<dbReference type="GO" id="GO:0006788">
    <property type="term" value="P:heme oxidation"/>
    <property type="evidence" value="ECO:0007669"/>
    <property type="project" value="InterPro"/>
</dbReference>
<dbReference type="Gene3D" id="1.20.910.10">
    <property type="entry name" value="Heme oxygenase-like"/>
    <property type="match status" value="1"/>
</dbReference>
<name>A0A939GGA8_9BACT</name>
<accession>A0A939GGA8</accession>
<dbReference type="AlphaFoldDB" id="A0A939GGA8"/>
<dbReference type="RefSeq" id="WP_207363840.1">
    <property type="nucleotide sequence ID" value="NZ_JAFMYV010000003.1"/>
</dbReference>
<evidence type="ECO:0000313" key="2">
    <source>
        <dbReference type="Proteomes" id="UP000664034"/>
    </source>
</evidence>
<dbReference type="InterPro" id="IPR016084">
    <property type="entry name" value="Haem_Oase-like_multi-hlx"/>
</dbReference>
<dbReference type="Pfam" id="PF01126">
    <property type="entry name" value="Heme_oxygenase"/>
    <property type="match status" value="1"/>
</dbReference>
<dbReference type="EMBL" id="JAFMYV010000003">
    <property type="protein sequence ID" value="MBO0936270.1"/>
    <property type="molecule type" value="Genomic_DNA"/>
</dbReference>
<organism evidence="1 2">
    <name type="scientific">Fibrella rubiginis</name>
    <dbReference type="NCBI Taxonomy" id="2817060"/>
    <lineage>
        <taxon>Bacteria</taxon>
        <taxon>Pseudomonadati</taxon>
        <taxon>Bacteroidota</taxon>
        <taxon>Cytophagia</taxon>
        <taxon>Cytophagales</taxon>
        <taxon>Spirosomataceae</taxon>
        <taxon>Fibrella</taxon>
    </lineage>
</organism>
<gene>
    <name evidence="1" type="ORF">J2I47_06895</name>
</gene>
<dbReference type="SUPFAM" id="SSF48613">
    <property type="entry name" value="Heme oxygenase-like"/>
    <property type="match status" value="1"/>
</dbReference>
<keyword evidence="2" id="KW-1185">Reference proteome</keyword>
<reference evidence="1" key="1">
    <citation type="submission" date="2021-03" db="EMBL/GenBank/DDBJ databases">
        <title>Fibrella sp. HMF5335 genome sequencing and assembly.</title>
        <authorList>
            <person name="Kang H."/>
            <person name="Kim H."/>
            <person name="Bae S."/>
            <person name="Joh K."/>
        </authorList>
    </citation>
    <scope>NUCLEOTIDE SEQUENCE</scope>
    <source>
        <strain evidence="1">HMF5335</strain>
    </source>
</reference>